<keyword evidence="7" id="KW-1185">Reference proteome</keyword>
<evidence type="ECO:0000256" key="2">
    <source>
        <dbReference type="ARBA" id="ARBA00023015"/>
    </source>
</evidence>
<keyword evidence="3" id="KW-0238">DNA-binding</keyword>
<dbReference type="PANTHER" id="PTHR30126:SF6">
    <property type="entry name" value="HTH-TYPE TRANSCRIPTIONAL REGULATOR CYSB-RELATED"/>
    <property type="match status" value="1"/>
</dbReference>
<dbReference type="PRINTS" id="PR00039">
    <property type="entry name" value="HTHLYSR"/>
</dbReference>
<name>A0AAP6JGJ2_9GAMM</name>
<comment type="caution">
    <text evidence="6">The sequence shown here is derived from an EMBL/GenBank/DDBJ whole genome shotgun (WGS) entry which is preliminary data.</text>
</comment>
<dbReference type="InterPro" id="IPR037423">
    <property type="entry name" value="CysB_PBP2"/>
</dbReference>
<dbReference type="AlphaFoldDB" id="A0AAP6JGJ2"/>
<keyword evidence="2" id="KW-0805">Transcription regulation</keyword>
<dbReference type="FunFam" id="1.10.10.10:FF:000001">
    <property type="entry name" value="LysR family transcriptional regulator"/>
    <property type="match status" value="1"/>
</dbReference>
<dbReference type="InterPro" id="IPR005119">
    <property type="entry name" value="LysR_subst-bd"/>
</dbReference>
<dbReference type="Pfam" id="PF03466">
    <property type="entry name" value="LysR_substrate"/>
    <property type="match status" value="1"/>
</dbReference>
<dbReference type="InterPro" id="IPR036388">
    <property type="entry name" value="WH-like_DNA-bd_sf"/>
</dbReference>
<evidence type="ECO:0000256" key="1">
    <source>
        <dbReference type="ARBA" id="ARBA00009437"/>
    </source>
</evidence>
<comment type="similarity">
    <text evidence="1">Belongs to the LysR transcriptional regulatory family.</text>
</comment>
<dbReference type="SUPFAM" id="SSF53850">
    <property type="entry name" value="Periplasmic binding protein-like II"/>
    <property type="match status" value="1"/>
</dbReference>
<dbReference type="Pfam" id="PF00126">
    <property type="entry name" value="HTH_1"/>
    <property type="match status" value="1"/>
</dbReference>
<protein>
    <submittedName>
        <fullName evidence="6">LysR substrate-binding domain-containing protein</fullName>
    </submittedName>
</protein>
<evidence type="ECO:0000256" key="3">
    <source>
        <dbReference type="ARBA" id="ARBA00023125"/>
    </source>
</evidence>
<evidence type="ECO:0000256" key="4">
    <source>
        <dbReference type="ARBA" id="ARBA00023163"/>
    </source>
</evidence>
<dbReference type="GO" id="GO:0019344">
    <property type="term" value="P:cysteine biosynthetic process"/>
    <property type="evidence" value="ECO:0007669"/>
    <property type="project" value="TreeGrafter"/>
</dbReference>
<accession>A0AAP6JGJ2</accession>
<dbReference type="PROSITE" id="PS50931">
    <property type="entry name" value="HTH_LYSR"/>
    <property type="match status" value="1"/>
</dbReference>
<evidence type="ECO:0000259" key="5">
    <source>
        <dbReference type="PROSITE" id="PS50931"/>
    </source>
</evidence>
<dbReference type="RefSeq" id="WP_346052050.1">
    <property type="nucleotide sequence ID" value="NZ_JAYGII010000020.1"/>
</dbReference>
<gene>
    <name evidence="6" type="ORF">VCB98_09620</name>
</gene>
<dbReference type="EMBL" id="JAYGII010000020">
    <property type="protein sequence ID" value="MEA5446077.1"/>
    <property type="molecule type" value="Genomic_DNA"/>
</dbReference>
<dbReference type="GO" id="GO:0000976">
    <property type="term" value="F:transcription cis-regulatory region binding"/>
    <property type="evidence" value="ECO:0007669"/>
    <property type="project" value="TreeGrafter"/>
</dbReference>
<evidence type="ECO:0000313" key="7">
    <source>
        <dbReference type="Proteomes" id="UP001302316"/>
    </source>
</evidence>
<dbReference type="CDD" id="cd08413">
    <property type="entry name" value="PBP2_CysB_like"/>
    <property type="match status" value="1"/>
</dbReference>
<organism evidence="6 7">
    <name type="scientific">Natronospira elongata</name>
    <dbReference type="NCBI Taxonomy" id="3110268"/>
    <lineage>
        <taxon>Bacteria</taxon>
        <taxon>Pseudomonadati</taxon>
        <taxon>Pseudomonadota</taxon>
        <taxon>Gammaproteobacteria</taxon>
        <taxon>Natronospirales</taxon>
        <taxon>Natronospiraceae</taxon>
        <taxon>Natronospira</taxon>
    </lineage>
</organism>
<dbReference type="Gene3D" id="3.40.190.10">
    <property type="entry name" value="Periplasmic binding protein-like II"/>
    <property type="match status" value="2"/>
</dbReference>
<proteinExistence type="inferred from homology"/>
<dbReference type="InterPro" id="IPR036390">
    <property type="entry name" value="WH_DNA-bd_sf"/>
</dbReference>
<dbReference type="GO" id="GO:0003700">
    <property type="term" value="F:DNA-binding transcription factor activity"/>
    <property type="evidence" value="ECO:0007669"/>
    <property type="project" value="InterPro"/>
</dbReference>
<reference evidence="6 7" key="1">
    <citation type="submission" date="2023-12" db="EMBL/GenBank/DDBJ databases">
        <title>Whole-genome sequencing of halo(alkali)philic microorganisms from hypersaline lakes.</title>
        <authorList>
            <person name="Sorokin D.Y."/>
            <person name="Merkel A.Y."/>
            <person name="Messina E."/>
            <person name="Yakimov M."/>
        </authorList>
    </citation>
    <scope>NUCLEOTIDE SEQUENCE [LARGE SCALE GENOMIC DNA]</scope>
    <source>
        <strain evidence="6 7">AB-CW1</strain>
    </source>
</reference>
<evidence type="ECO:0000313" key="6">
    <source>
        <dbReference type="EMBL" id="MEA5446077.1"/>
    </source>
</evidence>
<dbReference type="PANTHER" id="PTHR30126">
    <property type="entry name" value="HTH-TYPE TRANSCRIPTIONAL REGULATOR"/>
    <property type="match status" value="1"/>
</dbReference>
<dbReference type="SUPFAM" id="SSF46785">
    <property type="entry name" value="Winged helix' DNA-binding domain"/>
    <property type="match status" value="1"/>
</dbReference>
<sequence>MKLQQIRYLLGVVDNNFNITTAAENLYTSQPGISKQIRLLEDELGVQLFVRRGKRIESLTQAGERAVVHGRRIMQEVENIRNLARELKGESRGSLRLGTTHTQARHVLPPVIQGFRKLHPEVIFDIHQGTSEQIAGMLSSGDVDFVMVTSSRERFPDLVQLPVYQWDRVLLVPRDHPLARYPKAPELEQLARHPLVTYVFSDRPESSLMQAFNAQNLRPNIAFTARDADVIKTYVRMGLGVGVLASMAVEEGSDDDLVALDARHLLPRLTTWVGFRRDSLLRQFQLDFLSRLAPHLTPERVEAAREAENQAEVDALFAEVRIPLHDNPPRPQLAGC</sequence>
<feature type="domain" description="HTH lysR-type" evidence="5">
    <location>
        <begin position="1"/>
        <end position="59"/>
    </location>
</feature>
<dbReference type="Proteomes" id="UP001302316">
    <property type="component" value="Unassembled WGS sequence"/>
</dbReference>
<dbReference type="Gene3D" id="1.10.10.10">
    <property type="entry name" value="Winged helix-like DNA-binding domain superfamily/Winged helix DNA-binding domain"/>
    <property type="match status" value="1"/>
</dbReference>
<dbReference type="InterPro" id="IPR000847">
    <property type="entry name" value="LysR_HTH_N"/>
</dbReference>
<keyword evidence="4" id="KW-0804">Transcription</keyword>